<evidence type="ECO:0000256" key="8">
    <source>
        <dbReference type="PIRSR" id="PIRSR637944-1"/>
    </source>
</evidence>
<reference evidence="11" key="1">
    <citation type="submission" date="2023-10" db="EMBL/GenBank/DDBJ databases">
        <title>Genome assemblies of two species of porcelain crab, Petrolisthes cinctipes and Petrolisthes manimaculis (Anomura: Porcellanidae).</title>
        <authorList>
            <person name="Angst P."/>
        </authorList>
    </citation>
    <scope>NUCLEOTIDE SEQUENCE</scope>
    <source>
        <strain evidence="11">PB745_01</strain>
        <tissue evidence="11">Gill</tissue>
    </source>
</reference>
<sequence length="204" mass="22042">MIRRDLEAVHEMRMAATLALTTRPALCGGVYRLSLTPHILSCLTRTMSVKVGDQLPSVDLFEETPANHVNTRDLCSGRKVLLFAVPGAFTPGCSKTHLPGYIAQHEALKGKGIQEVVCVSINDPFVMAAWGQKQDVGNKVRMLADTNGDFTKALGMGQDLEVLGGLRSKRYSMVVEDGKVTQLNAEPDGKGLTCSLAENTLSKL</sequence>
<dbReference type="GO" id="GO:0005777">
    <property type="term" value="C:peroxisome"/>
    <property type="evidence" value="ECO:0007669"/>
    <property type="project" value="TreeGrafter"/>
</dbReference>
<dbReference type="GO" id="GO:0034599">
    <property type="term" value="P:cellular response to oxidative stress"/>
    <property type="evidence" value="ECO:0007669"/>
    <property type="project" value="InterPro"/>
</dbReference>
<proteinExistence type="inferred from homology"/>
<dbReference type="CDD" id="cd03013">
    <property type="entry name" value="PRX5_like"/>
    <property type="match status" value="1"/>
</dbReference>
<organism evidence="11 12">
    <name type="scientific">Petrolisthes cinctipes</name>
    <name type="common">Flat porcelain crab</name>
    <dbReference type="NCBI Taxonomy" id="88211"/>
    <lineage>
        <taxon>Eukaryota</taxon>
        <taxon>Metazoa</taxon>
        <taxon>Ecdysozoa</taxon>
        <taxon>Arthropoda</taxon>
        <taxon>Crustacea</taxon>
        <taxon>Multicrustacea</taxon>
        <taxon>Malacostraca</taxon>
        <taxon>Eumalacostraca</taxon>
        <taxon>Eucarida</taxon>
        <taxon>Decapoda</taxon>
        <taxon>Pleocyemata</taxon>
        <taxon>Anomura</taxon>
        <taxon>Galatheoidea</taxon>
        <taxon>Porcellanidae</taxon>
        <taxon>Petrolisthes</taxon>
    </lineage>
</organism>
<dbReference type="GO" id="GO:0005739">
    <property type="term" value="C:mitochondrion"/>
    <property type="evidence" value="ECO:0007669"/>
    <property type="project" value="TreeGrafter"/>
</dbReference>
<comment type="caution">
    <text evidence="11">The sequence shown here is derived from an EMBL/GenBank/DDBJ whole genome shotgun (WGS) entry which is preliminary data.</text>
</comment>
<dbReference type="PROSITE" id="PS51352">
    <property type="entry name" value="THIOREDOXIN_2"/>
    <property type="match status" value="1"/>
</dbReference>
<keyword evidence="6 9" id="KW-0676">Redox-active center</keyword>
<feature type="domain" description="Thioredoxin" evidence="10">
    <location>
        <begin position="49"/>
        <end position="204"/>
    </location>
</feature>
<dbReference type="PANTHER" id="PTHR10430">
    <property type="entry name" value="PEROXIREDOXIN"/>
    <property type="match status" value="1"/>
</dbReference>
<gene>
    <name evidence="11" type="ORF">Pcinc_001979</name>
</gene>
<dbReference type="PANTHER" id="PTHR10430:SF16">
    <property type="entry name" value="PEROXIREDOXIN-5, MITOCHONDRIAL"/>
    <property type="match status" value="1"/>
</dbReference>
<dbReference type="EMBL" id="JAWQEG010000127">
    <property type="protein sequence ID" value="KAK3894261.1"/>
    <property type="molecule type" value="Genomic_DNA"/>
</dbReference>
<evidence type="ECO:0000256" key="7">
    <source>
        <dbReference type="ARBA" id="ARBA00049091"/>
    </source>
</evidence>
<keyword evidence="3 9" id="KW-0575">Peroxidase</keyword>
<keyword evidence="4 9" id="KW-0049">Antioxidant</keyword>
<evidence type="ECO:0000259" key="10">
    <source>
        <dbReference type="PROSITE" id="PS51352"/>
    </source>
</evidence>
<evidence type="ECO:0000256" key="2">
    <source>
        <dbReference type="ARBA" id="ARBA00010505"/>
    </source>
</evidence>
<keyword evidence="12" id="KW-1185">Reference proteome</keyword>
<comment type="function">
    <text evidence="1">Thiol-specific peroxidase that catalyzes the reduction of hydrogen peroxide and organic hydroperoxides to water and alcohols, respectively. Plays a role in cell protection against oxidative stress by detoxifying peroxides and as sensor of hydrogen peroxide-mediated signaling events.</text>
</comment>
<comment type="catalytic activity">
    <reaction evidence="7 9">
        <text>a hydroperoxide + [thioredoxin]-dithiol = an alcohol + [thioredoxin]-disulfide + H2O</text>
        <dbReference type="Rhea" id="RHEA:62620"/>
        <dbReference type="Rhea" id="RHEA-COMP:10698"/>
        <dbReference type="Rhea" id="RHEA-COMP:10700"/>
        <dbReference type="ChEBI" id="CHEBI:15377"/>
        <dbReference type="ChEBI" id="CHEBI:29950"/>
        <dbReference type="ChEBI" id="CHEBI:30879"/>
        <dbReference type="ChEBI" id="CHEBI:35924"/>
        <dbReference type="ChEBI" id="CHEBI:50058"/>
        <dbReference type="EC" id="1.11.1.24"/>
    </reaction>
</comment>
<dbReference type="InterPro" id="IPR037944">
    <property type="entry name" value="PRX5-like"/>
</dbReference>
<dbReference type="FunFam" id="3.40.30.10:FF:000020">
    <property type="entry name" value="Peroxiredoxin"/>
    <property type="match status" value="1"/>
</dbReference>
<dbReference type="Proteomes" id="UP001286313">
    <property type="component" value="Unassembled WGS sequence"/>
</dbReference>
<dbReference type="GO" id="GO:0008379">
    <property type="term" value="F:thioredoxin peroxidase activity"/>
    <property type="evidence" value="ECO:0007669"/>
    <property type="project" value="InterPro"/>
</dbReference>
<dbReference type="Pfam" id="PF08534">
    <property type="entry name" value="Redoxin"/>
    <property type="match status" value="1"/>
</dbReference>
<evidence type="ECO:0000256" key="5">
    <source>
        <dbReference type="ARBA" id="ARBA00023002"/>
    </source>
</evidence>
<dbReference type="GO" id="GO:0042744">
    <property type="term" value="P:hydrogen peroxide catabolic process"/>
    <property type="evidence" value="ECO:0007669"/>
    <property type="project" value="TreeGrafter"/>
</dbReference>
<evidence type="ECO:0000256" key="1">
    <source>
        <dbReference type="ARBA" id="ARBA00003330"/>
    </source>
</evidence>
<dbReference type="InterPro" id="IPR013766">
    <property type="entry name" value="Thioredoxin_domain"/>
</dbReference>
<protein>
    <recommendedName>
        <fullName evidence="9">Peroxiredoxin-5</fullName>
        <ecNumber evidence="9">1.11.1.24</ecNumber>
    </recommendedName>
</protein>
<accession>A0AAE1L2Q2</accession>
<evidence type="ECO:0000313" key="12">
    <source>
        <dbReference type="Proteomes" id="UP001286313"/>
    </source>
</evidence>
<dbReference type="InterPro" id="IPR036249">
    <property type="entry name" value="Thioredoxin-like_sf"/>
</dbReference>
<feature type="active site" description="Cysteine sulfenic acid (-SOH) intermediate" evidence="8">
    <location>
        <position position="93"/>
    </location>
</feature>
<evidence type="ECO:0000256" key="9">
    <source>
        <dbReference type="RuleBase" id="RU366011"/>
    </source>
</evidence>
<evidence type="ECO:0000313" key="11">
    <source>
        <dbReference type="EMBL" id="KAK3894261.1"/>
    </source>
</evidence>
<dbReference type="AlphaFoldDB" id="A0AAE1L2Q2"/>
<evidence type="ECO:0000256" key="6">
    <source>
        <dbReference type="ARBA" id="ARBA00023284"/>
    </source>
</evidence>
<evidence type="ECO:0000256" key="3">
    <source>
        <dbReference type="ARBA" id="ARBA00022559"/>
    </source>
</evidence>
<dbReference type="GO" id="GO:0045454">
    <property type="term" value="P:cell redox homeostasis"/>
    <property type="evidence" value="ECO:0007669"/>
    <property type="project" value="TreeGrafter"/>
</dbReference>
<dbReference type="SUPFAM" id="SSF52833">
    <property type="entry name" value="Thioredoxin-like"/>
    <property type="match status" value="1"/>
</dbReference>
<comment type="similarity">
    <text evidence="2 9">Belongs to the peroxiredoxin family. Prx5 subfamily.</text>
</comment>
<evidence type="ECO:0000256" key="4">
    <source>
        <dbReference type="ARBA" id="ARBA00022862"/>
    </source>
</evidence>
<name>A0AAE1L2Q2_PETCI</name>
<keyword evidence="5 9" id="KW-0560">Oxidoreductase</keyword>
<dbReference type="InterPro" id="IPR013740">
    <property type="entry name" value="Redoxin"/>
</dbReference>
<dbReference type="Gene3D" id="3.40.30.10">
    <property type="entry name" value="Glutaredoxin"/>
    <property type="match status" value="1"/>
</dbReference>
<dbReference type="EC" id="1.11.1.24" evidence="9"/>